<dbReference type="EMBL" id="ANIX01003039">
    <property type="protein sequence ID" value="ETP08998.1"/>
    <property type="molecule type" value="Genomic_DNA"/>
</dbReference>
<name>W2WFX0_PHYNI</name>
<dbReference type="Proteomes" id="UP000018958">
    <property type="component" value="Unassembled WGS sequence"/>
</dbReference>
<sequence length="67" mass="7320">MDELLVNALIDMALASWERPRKDSAVREFRSDGIDAEAWNVELFGATGGSMDELRSTGVLGVPPSRL</sequence>
<protein>
    <submittedName>
        <fullName evidence="1">Uncharacterized protein</fullName>
    </submittedName>
</protein>
<proteinExistence type="predicted"/>
<comment type="caution">
    <text evidence="1">The sequence shown here is derived from an EMBL/GenBank/DDBJ whole genome shotgun (WGS) entry which is preliminary data.</text>
</comment>
<gene>
    <name evidence="1" type="ORF">F441_15101</name>
</gene>
<evidence type="ECO:0000313" key="1">
    <source>
        <dbReference type="EMBL" id="ETP08998.1"/>
    </source>
</evidence>
<evidence type="ECO:0000313" key="2">
    <source>
        <dbReference type="Proteomes" id="UP000018958"/>
    </source>
</evidence>
<organism evidence="1 2">
    <name type="scientific">Phytophthora nicotianae CJ01A1</name>
    <dbReference type="NCBI Taxonomy" id="1317063"/>
    <lineage>
        <taxon>Eukaryota</taxon>
        <taxon>Sar</taxon>
        <taxon>Stramenopiles</taxon>
        <taxon>Oomycota</taxon>
        <taxon>Peronosporomycetes</taxon>
        <taxon>Peronosporales</taxon>
        <taxon>Peronosporaceae</taxon>
        <taxon>Phytophthora</taxon>
    </lineage>
</organism>
<dbReference type="AlphaFoldDB" id="W2WFX0"/>
<accession>W2WFX0</accession>
<reference evidence="1 2" key="1">
    <citation type="submission" date="2013-11" db="EMBL/GenBank/DDBJ databases">
        <title>The Genome Sequence of Phytophthora parasitica CJ01A1.</title>
        <authorList>
            <consortium name="The Broad Institute Genomics Platform"/>
            <person name="Russ C."/>
            <person name="Tyler B."/>
            <person name="Panabieres F."/>
            <person name="Shan W."/>
            <person name="Tripathy S."/>
            <person name="Grunwald N."/>
            <person name="Machado M."/>
            <person name="Johnson C.S."/>
            <person name="Walker B."/>
            <person name="Young S.K."/>
            <person name="Zeng Q."/>
            <person name="Gargeya S."/>
            <person name="Fitzgerald M."/>
            <person name="Haas B."/>
            <person name="Abouelleil A."/>
            <person name="Allen A.W."/>
            <person name="Alvarado L."/>
            <person name="Arachchi H.M."/>
            <person name="Berlin A.M."/>
            <person name="Chapman S.B."/>
            <person name="Gainer-Dewar J."/>
            <person name="Goldberg J."/>
            <person name="Griggs A."/>
            <person name="Gujja S."/>
            <person name="Hansen M."/>
            <person name="Howarth C."/>
            <person name="Imamovic A."/>
            <person name="Ireland A."/>
            <person name="Larimer J."/>
            <person name="McCowan C."/>
            <person name="Murphy C."/>
            <person name="Pearson M."/>
            <person name="Poon T.W."/>
            <person name="Priest M."/>
            <person name="Roberts A."/>
            <person name="Saif S."/>
            <person name="Shea T."/>
            <person name="Sisk P."/>
            <person name="Sykes S."/>
            <person name="Wortman J."/>
            <person name="Nusbaum C."/>
            <person name="Birren B."/>
        </authorList>
    </citation>
    <scope>NUCLEOTIDE SEQUENCE [LARGE SCALE GENOMIC DNA]</scope>
    <source>
        <strain evidence="1 2">CJ01A1</strain>
    </source>
</reference>